<keyword evidence="9" id="KW-1185">Reference proteome</keyword>
<dbReference type="GO" id="GO:0005634">
    <property type="term" value="C:nucleus"/>
    <property type="evidence" value="ECO:0007669"/>
    <property type="project" value="UniProtKB-SubCell"/>
</dbReference>
<evidence type="ECO:0000256" key="3">
    <source>
        <dbReference type="ARBA" id="ARBA00022473"/>
    </source>
</evidence>
<evidence type="ECO:0000313" key="9">
    <source>
        <dbReference type="Proteomes" id="UP001165780"/>
    </source>
</evidence>
<evidence type="ECO:0000256" key="5">
    <source>
        <dbReference type="ARBA" id="ARBA00023163"/>
    </source>
</evidence>
<name>A0A9V1E7Q6_PANPR</name>
<dbReference type="RefSeq" id="XP_019275862.2">
    <property type="nucleotide sequence ID" value="XM_019420317.2"/>
</dbReference>
<keyword evidence="4" id="KW-0805">Transcription regulation</keyword>
<reference evidence="10" key="1">
    <citation type="submission" date="2025-08" db="UniProtKB">
        <authorList>
            <consortium name="RefSeq"/>
        </authorList>
    </citation>
    <scope>IDENTIFICATION</scope>
    <source>
        <tissue evidence="10">Whole blood</tissue>
    </source>
</reference>
<organism evidence="9 10">
    <name type="scientific">Panthera pardus</name>
    <name type="common">Leopard</name>
    <name type="synonym">Felis pardus</name>
    <dbReference type="NCBI Taxonomy" id="9691"/>
    <lineage>
        <taxon>Eukaryota</taxon>
        <taxon>Metazoa</taxon>
        <taxon>Chordata</taxon>
        <taxon>Craniata</taxon>
        <taxon>Vertebrata</taxon>
        <taxon>Euteleostomi</taxon>
        <taxon>Mammalia</taxon>
        <taxon>Eutheria</taxon>
        <taxon>Laurasiatheria</taxon>
        <taxon>Carnivora</taxon>
        <taxon>Feliformia</taxon>
        <taxon>Felidae</taxon>
        <taxon>Pantherinae</taxon>
        <taxon>Panthera</taxon>
    </lineage>
</organism>
<protein>
    <recommendedName>
        <fullName evidence="7">Protein ripply3</fullName>
    </recommendedName>
</protein>
<evidence type="ECO:0000256" key="6">
    <source>
        <dbReference type="ARBA" id="ARBA00023242"/>
    </source>
</evidence>
<proteinExistence type="inferred from homology"/>
<dbReference type="Pfam" id="PF14998">
    <property type="entry name" value="Ripply"/>
    <property type="match status" value="1"/>
</dbReference>
<feature type="compositionally biased region" description="Acidic residues" evidence="8">
    <location>
        <begin position="115"/>
        <end position="128"/>
    </location>
</feature>
<keyword evidence="6" id="KW-0539">Nucleus</keyword>
<dbReference type="Proteomes" id="UP001165780">
    <property type="component" value="Unplaced"/>
</dbReference>
<comment type="similarity">
    <text evidence="2">Belongs to the ripply family.</text>
</comment>
<dbReference type="PANTHER" id="PTHR16770:SF4">
    <property type="entry name" value="PROTEIN RIPPLY3"/>
    <property type="match status" value="1"/>
</dbReference>
<evidence type="ECO:0000256" key="8">
    <source>
        <dbReference type="SAM" id="MobiDB-lite"/>
    </source>
</evidence>
<feature type="region of interest" description="Disordered" evidence="8">
    <location>
        <begin position="115"/>
        <end position="169"/>
    </location>
</feature>
<keyword evidence="5" id="KW-0804">Transcription</keyword>
<evidence type="ECO:0000313" key="10">
    <source>
        <dbReference type="RefSeq" id="XP_019275862.2"/>
    </source>
</evidence>
<feature type="compositionally biased region" description="Low complexity" evidence="8">
    <location>
        <begin position="129"/>
        <end position="138"/>
    </location>
</feature>
<dbReference type="GO" id="GO:0000122">
    <property type="term" value="P:negative regulation of transcription by RNA polymerase II"/>
    <property type="evidence" value="ECO:0007669"/>
    <property type="project" value="TreeGrafter"/>
</dbReference>
<sequence>MRPEAAAGAREARGRVCHCPADGPRRPPPPRGPESPTPWRPWILTPQETELPATGNPLEPGDDRQTPGSKGAFGFQHPVRLYLPISKRQEYLQSSGEKVLASFPVQATIHFYNDESDSDDEEQEEETQSSELQCQETEGQAENGPGGKGKGQLTNLGRRSVGHGGLSGHSCTLLRKDSRTRRRFVLTWVVISWDQLSKHHLPLSLCHQVTDYSSIGYYPTCASHLTSDSLFSDFYFCKNDEAVVPGLMYLLTGIPKIFMKNK</sequence>
<gene>
    <name evidence="10" type="primary">RIPPLY3</name>
</gene>
<dbReference type="PANTHER" id="PTHR16770">
    <property type="entry name" value="PROTEIN RIPPLY-LIKE"/>
    <property type="match status" value="1"/>
</dbReference>
<dbReference type="GeneID" id="109249775"/>
<evidence type="ECO:0000256" key="7">
    <source>
        <dbReference type="ARBA" id="ARBA00040827"/>
    </source>
</evidence>
<keyword evidence="3" id="KW-0217">Developmental protein</keyword>
<dbReference type="GO" id="GO:0009880">
    <property type="term" value="P:embryonic pattern specification"/>
    <property type="evidence" value="ECO:0007669"/>
    <property type="project" value="TreeGrafter"/>
</dbReference>
<dbReference type="KEGG" id="ppad:109249775"/>
<feature type="region of interest" description="Disordered" evidence="8">
    <location>
        <begin position="1"/>
        <end position="73"/>
    </location>
</feature>
<dbReference type="AlphaFoldDB" id="A0A9V1E7Q6"/>
<feature type="compositionally biased region" description="Pro residues" evidence="8">
    <location>
        <begin position="26"/>
        <end position="39"/>
    </location>
</feature>
<dbReference type="InterPro" id="IPR028127">
    <property type="entry name" value="Ripply_fam"/>
</dbReference>
<accession>A0A9V1E7Q6</accession>
<comment type="subcellular location">
    <subcellularLocation>
        <location evidence="1">Nucleus</location>
    </subcellularLocation>
</comment>
<dbReference type="CTD" id="53820"/>
<evidence type="ECO:0000256" key="2">
    <source>
        <dbReference type="ARBA" id="ARBA00006944"/>
    </source>
</evidence>
<evidence type="ECO:0000256" key="1">
    <source>
        <dbReference type="ARBA" id="ARBA00004123"/>
    </source>
</evidence>
<evidence type="ECO:0000256" key="4">
    <source>
        <dbReference type="ARBA" id="ARBA00023015"/>
    </source>
</evidence>